<dbReference type="AlphaFoldDB" id="A0A382EX47"/>
<evidence type="ECO:0000313" key="1">
    <source>
        <dbReference type="EMBL" id="SVB55075.1"/>
    </source>
</evidence>
<reference evidence="1" key="1">
    <citation type="submission" date="2018-05" db="EMBL/GenBank/DDBJ databases">
        <authorList>
            <person name="Lanie J.A."/>
            <person name="Ng W.-L."/>
            <person name="Kazmierczak K.M."/>
            <person name="Andrzejewski T.M."/>
            <person name="Davidsen T.M."/>
            <person name="Wayne K.J."/>
            <person name="Tettelin H."/>
            <person name="Glass J.I."/>
            <person name="Rusch D."/>
            <person name="Podicherti R."/>
            <person name="Tsui H.-C.T."/>
            <person name="Winkler M.E."/>
        </authorList>
    </citation>
    <scope>NUCLEOTIDE SEQUENCE</scope>
</reference>
<gene>
    <name evidence="1" type="ORF">METZ01_LOCUS207929</name>
</gene>
<proteinExistence type="predicted"/>
<name>A0A382EX47_9ZZZZ</name>
<organism evidence="1">
    <name type="scientific">marine metagenome</name>
    <dbReference type="NCBI Taxonomy" id="408172"/>
    <lineage>
        <taxon>unclassified sequences</taxon>
        <taxon>metagenomes</taxon>
        <taxon>ecological metagenomes</taxon>
    </lineage>
</organism>
<sequence length="45" mass="5063">MLIENIVKFFVFLAVLSSLGSAFNKDLCEHHGDTTVMQSDWADCE</sequence>
<accession>A0A382EX47</accession>
<dbReference type="EMBL" id="UINC01046712">
    <property type="protein sequence ID" value="SVB55075.1"/>
    <property type="molecule type" value="Genomic_DNA"/>
</dbReference>
<protein>
    <submittedName>
        <fullName evidence="1">Uncharacterized protein</fullName>
    </submittedName>
</protein>